<name>A0AAD9T0Y7_9HELO</name>
<dbReference type="GO" id="GO:0000139">
    <property type="term" value="C:Golgi membrane"/>
    <property type="evidence" value="ECO:0007669"/>
    <property type="project" value="InterPro"/>
</dbReference>
<evidence type="ECO:0008006" key="9">
    <source>
        <dbReference type="Google" id="ProtNLM"/>
    </source>
</evidence>
<dbReference type="PANTHER" id="PTHR10231">
    <property type="entry name" value="NUCLEOTIDE-SUGAR TRANSMEMBRANE TRANSPORTER"/>
    <property type="match status" value="1"/>
</dbReference>
<keyword evidence="3 6" id="KW-1133">Transmembrane helix</keyword>
<feature type="transmembrane region" description="Helical" evidence="6">
    <location>
        <begin position="354"/>
        <end position="371"/>
    </location>
</feature>
<dbReference type="EMBL" id="JAUBYV010000004">
    <property type="protein sequence ID" value="KAK2627340.1"/>
    <property type="molecule type" value="Genomic_DNA"/>
</dbReference>
<accession>A0AAD9T0Y7</accession>
<evidence type="ECO:0000313" key="8">
    <source>
        <dbReference type="Proteomes" id="UP001285354"/>
    </source>
</evidence>
<dbReference type="NCBIfam" id="TIGR00803">
    <property type="entry name" value="nst"/>
    <property type="match status" value="2"/>
</dbReference>
<evidence type="ECO:0000256" key="1">
    <source>
        <dbReference type="ARBA" id="ARBA00004141"/>
    </source>
</evidence>
<comment type="caution">
    <text evidence="7">The sequence shown here is derived from an EMBL/GenBank/DDBJ whole genome shotgun (WGS) entry which is preliminary data.</text>
</comment>
<sequence>MALHDAPGKASFMGVPMKHVSLITLTFQNSALILLMHYSRIMPSIGGHRYFTSTAVFLNEVIKLAVSLTIAMYDISQTLPPSTPATVLFEQLYYSVFFGDGWKLAIPAVLYTLQNSLQYVAVSNLDAVHFQILYQLKILTTALFSITMLGRSLSTRKWISLVLLTFGVAVVQLPSSDPSAYSPIMDSSSSSRLHFPRSLHELGQLTNGAGEVARELTRRGMEGLSEGLMKRSATYEGIQEDMGLTKPVMNYPLGLMAVLVAAVVSGLTGVYFEKVLKQSTQHVTVWTRNVQLSFYSLFPALLVGVMFKDGDEIAQKGFFDGYNVVVWTAIFFQAIGGVLVAMCINYADNISKNFATSISIILSFLFSVFFFDFQVTLNSLFGTAIVIFATYLYSDAERKRNRPPPINIASYEKTTIDNGYTPKLEEVNKLTVDTLEGTKQTGLSSSRPSSPLRHHSRVGSSRGKIKRDD</sequence>
<gene>
    <name evidence="7" type="ORF">QTJ16_003306</name>
</gene>
<organism evidence="7 8">
    <name type="scientific">Diplocarpon rosae</name>
    <dbReference type="NCBI Taxonomy" id="946125"/>
    <lineage>
        <taxon>Eukaryota</taxon>
        <taxon>Fungi</taxon>
        <taxon>Dikarya</taxon>
        <taxon>Ascomycota</taxon>
        <taxon>Pezizomycotina</taxon>
        <taxon>Leotiomycetes</taxon>
        <taxon>Helotiales</taxon>
        <taxon>Drepanopezizaceae</taxon>
        <taxon>Diplocarpon</taxon>
    </lineage>
</organism>
<feature type="transmembrane region" description="Helical" evidence="6">
    <location>
        <begin position="251"/>
        <end position="272"/>
    </location>
</feature>
<feature type="transmembrane region" description="Helical" evidence="6">
    <location>
        <begin position="292"/>
        <end position="307"/>
    </location>
</feature>
<protein>
    <recommendedName>
        <fullName evidence="9">UDP-galactose transporter</fullName>
    </recommendedName>
</protein>
<evidence type="ECO:0000256" key="4">
    <source>
        <dbReference type="ARBA" id="ARBA00023136"/>
    </source>
</evidence>
<feature type="transmembrane region" description="Helical" evidence="6">
    <location>
        <begin position="377"/>
        <end position="394"/>
    </location>
</feature>
<evidence type="ECO:0000313" key="7">
    <source>
        <dbReference type="EMBL" id="KAK2627340.1"/>
    </source>
</evidence>
<dbReference type="InterPro" id="IPR037185">
    <property type="entry name" value="EmrE-like"/>
</dbReference>
<feature type="transmembrane region" description="Helical" evidence="6">
    <location>
        <begin position="20"/>
        <end position="38"/>
    </location>
</feature>
<keyword evidence="2 6" id="KW-0812">Transmembrane</keyword>
<dbReference type="SUPFAM" id="SSF103481">
    <property type="entry name" value="Multidrug resistance efflux transporter EmrE"/>
    <property type="match status" value="1"/>
</dbReference>
<feature type="transmembrane region" description="Helical" evidence="6">
    <location>
        <begin position="158"/>
        <end position="175"/>
    </location>
</feature>
<feature type="transmembrane region" description="Helical" evidence="6">
    <location>
        <begin position="327"/>
        <end position="347"/>
    </location>
</feature>
<dbReference type="PIRSF" id="PIRSF005799">
    <property type="entry name" value="UDP-gal_transpt"/>
    <property type="match status" value="1"/>
</dbReference>
<comment type="subcellular location">
    <subcellularLocation>
        <location evidence="1">Membrane</location>
        <topology evidence="1">Multi-pass membrane protein</topology>
    </subcellularLocation>
</comment>
<keyword evidence="4 6" id="KW-0472">Membrane</keyword>
<evidence type="ECO:0000256" key="5">
    <source>
        <dbReference type="SAM" id="MobiDB-lite"/>
    </source>
</evidence>
<keyword evidence="8" id="KW-1185">Reference proteome</keyword>
<dbReference type="GO" id="GO:0015165">
    <property type="term" value="F:pyrimidine nucleotide-sugar transmembrane transporter activity"/>
    <property type="evidence" value="ECO:0007669"/>
    <property type="project" value="InterPro"/>
</dbReference>
<evidence type="ECO:0000256" key="2">
    <source>
        <dbReference type="ARBA" id="ARBA00022692"/>
    </source>
</evidence>
<proteinExistence type="predicted"/>
<dbReference type="Proteomes" id="UP001285354">
    <property type="component" value="Unassembled WGS sequence"/>
</dbReference>
<evidence type="ECO:0000256" key="3">
    <source>
        <dbReference type="ARBA" id="ARBA00022989"/>
    </source>
</evidence>
<dbReference type="InterPro" id="IPR007271">
    <property type="entry name" value="Nuc_sug_transpt"/>
</dbReference>
<evidence type="ECO:0000256" key="6">
    <source>
        <dbReference type="SAM" id="Phobius"/>
    </source>
</evidence>
<dbReference type="AlphaFoldDB" id="A0AAD9T0Y7"/>
<feature type="region of interest" description="Disordered" evidence="5">
    <location>
        <begin position="432"/>
        <end position="469"/>
    </location>
</feature>
<dbReference type="Pfam" id="PF04142">
    <property type="entry name" value="Nuc_sug_transp"/>
    <property type="match status" value="1"/>
</dbReference>
<reference evidence="7" key="1">
    <citation type="submission" date="2023-06" db="EMBL/GenBank/DDBJ databases">
        <title>Draft genome of Marssonina rosae.</title>
        <authorList>
            <person name="Cheng Q."/>
        </authorList>
    </citation>
    <scope>NUCLEOTIDE SEQUENCE</scope>
    <source>
        <strain evidence="7">R4</strain>
    </source>
</reference>